<keyword evidence="2" id="KW-0812">Transmembrane</keyword>
<evidence type="ECO:0000313" key="4">
    <source>
        <dbReference type="Proteomes" id="UP001189429"/>
    </source>
</evidence>
<organism evidence="3 4">
    <name type="scientific">Prorocentrum cordatum</name>
    <dbReference type="NCBI Taxonomy" id="2364126"/>
    <lineage>
        <taxon>Eukaryota</taxon>
        <taxon>Sar</taxon>
        <taxon>Alveolata</taxon>
        <taxon>Dinophyceae</taxon>
        <taxon>Prorocentrales</taxon>
        <taxon>Prorocentraceae</taxon>
        <taxon>Prorocentrum</taxon>
    </lineage>
</organism>
<accession>A0ABN9UIZ0</accession>
<comment type="caution">
    <text evidence="3">The sequence shown here is derived from an EMBL/GenBank/DDBJ whole genome shotgun (WGS) entry which is preliminary data.</text>
</comment>
<sequence>MREGSVCGRPPARRPGPGLAMAQVRREEPISPLSLAGAWRSAAASLEVYKGRPPPTCDSLPPPVLLCLATWAAAGYRLVLHPAAGDPAAFGACLTADALFAPRPAELRRYLLHALWPLEAGYARGFLASAALLVQGFALESQEGTAAFALQLAGLHTAAAALLLGLGASACQVSLEPALAGLAVVIHAANPKVHTDGLERSLRVPFAIEPRWHTWLLGALLLLAAGNFPRALAAHAVGLALGGLCVLREEPLAGPWRQAWQAVRQRSFGCGALVHLGLLLFALLAAPFAAEEGLGGTAPLLHLAVSGQVPPQALLTCKVMLSCAVPLALSPLRIWVRLYAVGCALLAMSGMNSPAWRGGNPHLGLALLVYLTCGFWCLYGLPDRQPDKDRPA</sequence>
<evidence type="ECO:0008006" key="5">
    <source>
        <dbReference type="Google" id="ProtNLM"/>
    </source>
</evidence>
<evidence type="ECO:0000256" key="1">
    <source>
        <dbReference type="SAM" id="MobiDB-lite"/>
    </source>
</evidence>
<keyword evidence="2" id="KW-1133">Transmembrane helix</keyword>
<reference evidence="3" key="1">
    <citation type="submission" date="2023-10" db="EMBL/GenBank/DDBJ databases">
        <authorList>
            <person name="Chen Y."/>
            <person name="Shah S."/>
            <person name="Dougan E. K."/>
            <person name="Thang M."/>
            <person name="Chan C."/>
        </authorList>
    </citation>
    <scope>NUCLEOTIDE SEQUENCE [LARGE SCALE GENOMIC DNA]</scope>
</reference>
<feature type="transmembrane region" description="Helical" evidence="2">
    <location>
        <begin position="362"/>
        <end position="381"/>
    </location>
</feature>
<protein>
    <recommendedName>
        <fullName evidence="5">GPI mannosyltransferase 2</fullName>
    </recommendedName>
</protein>
<proteinExistence type="predicted"/>
<dbReference type="Proteomes" id="UP001189429">
    <property type="component" value="Unassembled WGS sequence"/>
</dbReference>
<keyword evidence="4" id="KW-1185">Reference proteome</keyword>
<name>A0ABN9UIZ0_9DINO</name>
<feature type="transmembrane region" description="Helical" evidence="2">
    <location>
        <begin position="268"/>
        <end position="289"/>
    </location>
</feature>
<feature type="region of interest" description="Disordered" evidence="1">
    <location>
        <begin position="1"/>
        <end position="20"/>
    </location>
</feature>
<feature type="transmembrane region" description="Helical" evidence="2">
    <location>
        <begin position="336"/>
        <end position="356"/>
    </location>
</feature>
<evidence type="ECO:0000256" key="2">
    <source>
        <dbReference type="SAM" id="Phobius"/>
    </source>
</evidence>
<keyword evidence="2" id="KW-0472">Membrane</keyword>
<gene>
    <name evidence="3" type="ORF">PCOR1329_LOCUS48963</name>
</gene>
<evidence type="ECO:0000313" key="3">
    <source>
        <dbReference type="EMBL" id="CAK0859661.1"/>
    </source>
</evidence>
<dbReference type="EMBL" id="CAUYUJ010015924">
    <property type="protein sequence ID" value="CAK0859661.1"/>
    <property type="molecule type" value="Genomic_DNA"/>
</dbReference>